<dbReference type="Proteomes" id="UP000637239">
    <property type="component" value="Chromosome 4"/>
</dbReference>
<feature type="compositionally biased region" description="Polar residues" evidence="1">
    <location>
        <begin position="308"/>
        <end position="317"/>
    </location>
</feature>
<evidence type="ECO:0008006" key="4">
    <source>
        <dbReference type="Google" id="ProtNLM"/>
    </source>
</evidence>
<organism evidence="2 3">
    <name type="scientific">Aspergillus chevalieri</name>
    <name type="common">Eurotium chevalieri</name>
    <dbReference type="NCBI Taxonomy" id="182096"/>
    <lineage>
        <taxon>Eukaryota</taxon>
        <taxon>Fungi</taxon>
        <taxon>Dikarya</taxon>
        <taxon>Ascomycota</taxon>
        <taxon>Pezizomycotina</taxon>
        <taxon>Eurotiomycetes</taxon>
        <taxon>Eurotiomycetidae</taxon>
        <taxon>Eurotiales</taxon>
        <taxon>Aspergillaceae</taxon>
        <taxon>Aspergillus</taxon>
        <taxon>Aspergillus subgen. Aspergillus</taxon>
    </lineage>
</organism>
<evidence type="ECO:0000313" key="3">
    <source>
        <dbReference type="Proteomes" id="UP000637239"/>
    </source>
</evidence>
<feature type="compositionally biased region" description="Acidic residues" evidence="1">
    <location>
        <begin position="131"/>
        <end position="144"/>
    </location>
</feature>
<dbReference type="GeneID" id="66982686"/>
<name>A0A7R7VPJ2_ASPCH</name>
<feature type="region of interest" description="Disordered" evidence="1">
    <location>
        <begin position="14"/>
        <end position="333"/>
    </location>
</feature>
<dbReference type="GO" id="GO:0030515">
    <property type="term" value="F:snoRNA binding"/>
    <property type="evidence" value="ECO:0007669"/>
    <property type="project" value="InterPro"/>
</dbReference>
<dbReference type="Pfam" id="PF08297">
    <property type="entry name" value="U3_snoRNA_assoc"/>
    <property type="match status" value="1"/>
</dbReference>
<reference evidence="2" key="2">
    <citation type="submission" date="2021-02" db="EMBL/GenBank/DDBJ databases">
        <title>Aspergillus chevalieri M1 genome sequence.</title>
        <authorList>
            <person name="Kadooka C."/>
            <person name="Mori K."/>
            <person name="Futagami T."/>
        </authorList>
    </citation>
    <scope>NUCLEOTIDE SEQUENCE</scope>
    <source>
        <strain evidence="2">M1</strain>
    </source>
</reference>
<dbReference type="EMBL" id="AP024419">
    <property type="protein sequence ID" value="BCR88327.1"/>
    <property type="molecule type" value="Genomic_DNA"/>
</dbReference>
<accession>A0A7R7VPJ2</accession>
<gene>
    <name evidence="2" type="ORF">ACHE_40891S</name>
</gene>
<evidence type="ECO:0000256" key="1">
    <source>
        <dbReference type="SAM" id="MobiDB-lite"/>
    </source>
</evidence>
<dbReference type="InterPro" id="IPR013268">
    <property type="entry name" value="UTP16"/>
</dbReference>
<keyword evidence="3" id="KW-1185">Reference proteome</keyword>
<feature type="compositionally biased region" description="Polar residues" evidence="1">
    <location>
        <begin position="202"/>
        <end position="214"/>
    </location>
</feature>
<protein>
    <recommendedName>
        <fullName evidence="4">Immediate-early protein</fullName>
    </recommendedName>
</protein>
<feature type="compositionally biased region" description="Acidic residues" evidence="1">
    <location>
        <begin position="113"/>
        <end position="123"/>
    </location>
</feature>
<proteinExistence type="predicted"/>
<feature type="compositionally biased region" description="Acidic residues" evidence="1">
    <location>
        <begin position="79"/>
        <end position="89"/>
    </location>
</feature>
<evidence type="ECO:0000313" key="2">
    <source>
        <dbReference type="EMBL" id="BCR88327.1"/>
    </source>
</evidence>
<feature type="compositionally biased region" description="Basic and acidic residues" evidence="1">
    <location>
        <begin position="257"/>
        <end position="271"/>
    </location>
</feature>
<dbReference type="GO" id="GO:0006364">
    <property type="term" value="P:rRNA processing"/>
    <property type="evidence" value="ECO:0007669"/>
    <property type="project" value="InterPro"/>
</dbReference>
<dbReference type="RefSeq" id="XP_043136849.1">
    <property type="nucleotide sequence ID" value="XM_043279140.1"/>
</dbReference>
<reference evidence="2" key="1">
    <citation type="submission" date="2021-01" db="EMBL/GenBank/DDBJ databases">
        <authorList>
            <consortium name="Aspergillus chevalieri M1 genome sequencing consortium"/>
            <person name="Kazuki M."/>
            <person name="Futagami T."/>
        </authorList>
    </citation>
    <scope>NUCLEOTIDE SEQUENCE</scope>
    <source>
        <strain evidence="2">M1</strain>
    </source>
</reference>
<feature type="compositionally biased region" description="Basic and acidic residues" evidence="1">
    <location>
        <begin position="90"/>
        <end position="105"/>
    </location>
</feature>
<dbReference type="AlphaFoldDB" id="A0A7R7VPJ2"/>
<feature type="compositionally biased region" description="Polar residues" evidence="1">
    <location>
        <begin position="60"/>
        <end position="70"/>
    </location>
</feature>
<dbReference type="KEGG" id="ache:ACHE_40891S"/>
<feature type="compositionally biased region" description="Basic and acidic residues" evidence="1">
    <location>
        <begin position="155"/>
        <end position="185"/>
    </location>
</feature>
<sequence length="333" mass="36835">MFSHLVTAAKGLLTRHNADEANPAKPTATTDNEPKMVTTRRGNKTAVEPEINGTPVANGKINTGKKNGQSNKRRRSETEVSEDAQDESEVERSESKQEQAAPEKKGHIKFGSEEPELLEEIPIEEAPVGNQEDDEESSDDDAPEAIDNSAQLSKIKLEAQKQEKLRQREEQLKKQRRKQLDEQRKAQVKLAAKKKEADDVQSESSGTLQGSTTQDTRRPALPALLPDEILNAAPATRPPTPPIDDFEPAQKKPNKLKFLDKKEKRPKDVRMGDTSIRVLDEGPSRKKAKTTLAPKASKTGRNVKDTWLNKSRSTASVNGLRRTAGGSSGFLRR</sequence>